<evidence type="ECO:0000256" key="1">
    <source>
        <dbReference type="SAM" id="MobiDB-lite"/>
    </source>
</evidence>
<evidence type="ECO:0000313" key="3">
    <source>
        <dbReference type="EMBL" id="KAK1297873.1"/>
    </source>
</evidence>
<dbReference type="PANTHER" id="PTHR33116:SF78">
    <property type="entry name" value="OS12G0587133 PROTEIN"/>
    <property type="match status" value="1"/>
</dbReference>
<feature type="region of interest" description="Disordered" evidence="1">
    <location>
        <begin position="247"/>
        <end position="275"/>
    </location>
</feature>
<dbReference type="InterPro" id="IPR005135">
    <property type="entry name" value="Endo/exonuclease/phosphatase"/>
</dbReference>
<keyword evidence="4" id="KW-1185">Reference proteome</keyword>
<feature type="domain" description="Reverse transcriptase" evidence="2">
    <location>
        <begin position="746"/>
        <end position="1024"/>
    </location>
</feature>
<organism evidence="3 4">
    <name type="scientific">Acorus calamus</name>
    <name type="common">Sweet flag</name>
    <dbReference type="NCBI Taxonomy" id="4465"/>
    <lineage>
        <taxon>Eukaryota</taxon>
        <taxon>Viridiplantae</taxon>
        <taxon>Streptophyta</taxon>
        <taxon>Embryophyta</taxon>
        <taxon>Tracheophyta</taxon>
        <taxon>Spermatophyta</taxon>
        <taxon>Magnoliopsida</taxon>
        <taxon>Liliopsida</taxon>
        <taxon>Acoraceae</taxon>
        <taxon>Acorus</taxon>
    </lineage>
</organism>
<dbReference type="Pfam" id="PF00078">
    <property type="entry name" value="RVT_1"/>
    <property type="match status" value="1"/>
</dbReference>
<gene>
    <name evidence="3" type="ORF">QJS10_CPB14g00976</name>
</gene>
<evidence type="ECO:0000313" key="4">
    <source>
        <dbReference type="Proteomes" id="UP001180020"/>
    </source>
</evidence>
<dbReference type="SUPFAM" id="SSF56672">
    <property type="entry name" value="DNA/RNA polymerases"/>
    <property type="match status" value="1"/>
</dbReference>
<dbReference type="PROSITE" id="PS50878">
    <property type="entry name" value="RT_POL"/>
    <property type="match status" value="1"/>
</dbReference>
<reference evidence="3" key="2">
    <citation type="submission" date="2023-06" db="EMBL/GenBank/DDBJ databases">
        <authorList>
            <person name="Ma L."/>
            <person name="Liu K.-W."/>
            <person name="Li Z."/>
            <person name="Hsiao Y.-Y."/>
            <person name="Qi Y."/>
            <person name="Fu T."/>
            <person name="Tang G."/>
            <person name="Zhang D."/>
            <person name="Sun W.-H."/>
            <person name="Liu D.-K."/>
            <person name="Li Y."/>
            <person name="Chen G.-Z."/>
            <person name="Liu X.-D."/>
            <person name="Liao X.-Y."/>
            <person name="Jiang Y.-T."/>
            <person name="Yu X."/>
            <person name="Hao Y."/>
            <person name="Huang J."/>
            <person name="Zhao X.-W."/>
            <person name="Ke S."/>
            <person name="Chen Y.-Y."/>
            <person name="Wu W.-L."/>
            <person name="Hsu J.-L."/>
            <person name="Lin Y.-F."/>
            <person name="Huang M.-D."/>
            <person name="Li C.-Y."/>
            <person name="Huang L."/>
            <person name="Wang Z.-W."/>
            <person name="Zhao X."/>
            <person name="Zhong W.-Y."/>
            <person name="Peng D.-H."/>
            <person name="Ahmad S."/>
            <person name="Lan S."/>
            <person name="Zhang J.-S."/>
            <person name="Tsai W.-C."/>
            <person name="Van De Peer Y."/>
            <person name="Liu Z.-J."/>
        </authorList>
    </citation>
    <scope>NUCLEOTIDE SEQUENCE</scope>
    <source>
        <strain evidence="3">CP</strain>
        <tissue evidence="3">Leaves</tissue>
    </source>
</reference>
<dbReference type="GO" id="GO:0003824">
    <property type="term" value="F:catalytic activity"/>
    <property type="evidence" value="ECO:0007669"/>
    <property type="project" value="InterPro"/>
</dbReference>
<dbReference type="InterPro" id="IPR043502">
    <property type="entry name" value="DNA/RNA_pol_sf"/>
</dbReference>
<dbReference type="InterPro" id="IPR036691">
    <property type="entry name" value="Endo/exonu/phosph_ase_sf"/>
</dbReference>
<feature type="region of interest" description="Disordered" evidence="1">
    <location>
        <begin position="128"/>
        <end position="153"/>
    </location>
</feature>
<dbReference type="InterPro" id="IPR000477">
    <property type="entry name" value="RT_dom"/>
</dbReference>
<reference evidence="3" key="1">
    <citation type="journal article" date="2023" name="Nat. Commun.">
        <title>Diploid and tetraploid genomes of Acorus and the evolution of monocots.</title>
        <authorList>
            <person name="Ma L."/>
            <person name="Liu K.W."/>
            <person name="Li Z."/>
            <person name="Hsiao Y.Y."/>
            <person name="Qi Y."/>
            <person name="Fu T."/>
            <person name="Tang G.D."/>
            <person name="Zhang D."/>
            <person name="Sun W.H."/>
            <person name="Liu D.K."/>
            <person name="Li Y."/>
            <person name="Chen G.Z."/>
            <person name="Liu X.D."/>
            <person name="Liao X.Y."/>
            <person name="Jiang Y.T."/>
            <person name="Yu X."/>
            <person name="Hao Y."/>
            <person name="Huang J."/>
            <person name="Zhao X.W."/>
            <person name="Ke S."/>
            <person name="Chen Y.Y."/>
            <person name="Wu W.L."/>
            <person name="Hsu J.L."/>
            <person name="Lin Y.F."/>
            <person name="Huang M.D."/>
            <person name="Li C.Y."/>
            <person name="Huang L."/>
            <person name="Wang Z.W."/>
            <person name="Zhao X."/>
            <person name="Zhong W.Y."/>
            <person name="Peng D.H."/>
            <person name="Ahmad S."/>
            <person name="Lan S."/>
            <person name="Zhang J.S."/>
            <person name="Tsai W.C."/>
            <person name="Van de Peer Y."/>
            <person name="Liu Z.J."/>
        </authorList>
    </citation>
    <scope>NUCLEOTIDE SEQUENCE</scope>
    <source>
        <strain evidence="3">CP</strain>
    </source>
</reference>
<proteinExistence type="predicted"/>
<dbReference type="SUPFAM" id="SSF56219">
    <property type="entry name" value="DNase I-like"/>
    <property type="match status" value="1"/>
</dbReference>
<protein>
    <recommendedName>
        <fullName evidence="2">Reverse transcriptase domain-containing protein</fullName>
    </recommendedName>
</protein>
<dbReference type="PANTHER" id="PTHR33116">
    <property type="entry name" value="REVERSE TRANSCRIPTASE ZINC-BINDING DOMAIN-CONTAINING PROTEIN-RELATED-RELATED"/>
    <property type="match status" value="1"/>
</dbReference>
<dbReference type="Proteomes" id="UP001180020">
    <property type="component" value="Unassembled WGS sequence"/>
</dbReference>
<evidence type="ECO:0000259" key="2">
    <source>
        <dbReference type="PROSITE" id="PS50878"/>
    </source>
</evidence>
<dbReference type="Pfam" id="PF03372">
    <property type="entry name" value="Exo_endo_phos"/>
    <property type="match status" value="1"/>
</dbReference>
<dbReference type="Gene3D" id="3.60.10.10">
    <property type="entry name" value="Endonuclease/exonuclease/phosphatase"/>
    <property type="match status" value="1"/>
</dbReference>
<dbReference type="EMBL" id="JAUJYO010000014">
    <property type="protein sequence ID" value="KAK1297873.1"/>
    <property type="molecule type" value="Genomic_DNA"/>
</dbReference>
<name>A0AAV9DBZ0_ACOCL</name>
<sequence length="1336" mass="150841">MAGRSAFEVKERVEVVPVSEGGAPPVVRRGSVSILPSLSAPVLAGQICGEPSRDARAVVEKEKMLASRVGGGHVEVSCREVQGGVALDGLQVANGEGGYQVGLNRVRGGVNVGWVPFIGPFFHGLPRDPDRSSSIGQSDPDLEPERVSGGSWPYFMQEDGRTTWRWSPYPMHVRGGPDRETCYSSMGEGGLEDEGEEHGVTRSLADVPIIKPNRLQSIVVGSLNHVTSSMVPASAVERWLLVQSPSGRESSYRDRGVSEASPGSPPSRLREEEVTGVGSRKWGAIREHIVGQKVSICCIQETKKQEVSLADVRAISGGSMTEFVFKPSRGASGGVLLCWDGRHRVLEHSRVGEFSLSVMFADRVTSWRWVCSVVYGPNDDALRPRLWGELSAVRADCSLPWCVLGDFNVTRFVEDRNRQGSISPAMASFSDWIAQEGLIDIPLANQGFTWSSLRDAPALAKLDRVLVDRTWEEAHPTCDLKGLPRVLSDHSPLLLCGGSRVRQSPIFRFENWWLMSPGFKGRVEASWGATAGVLTGAQKVAYKLKRLKMVLKHWNRAELRARRERKVVLADQIYTYEQWEEARLISEEDRITWAALKQEWSNVSSLEEVAWRQRSREIWLKEGDSNTNFFHAAANGRRRINKITQLNVEGRRVENRQEIEQRLVEHFMNAFKSRRGWSPVWIDEDLGRIPDHLLQPLEADFNEEEVKAAIFGTEADKAPGPDGFGLRFFQEFWGIVKDDLMEMFHNFFVSSNGIGGLNATFLVLIPKQEGAVEIGDFRPISLVNGCYKMLSKVLANRLKKVINFLVDKNQSAFIPGRLLQDGYLTVQECISASHREKKKGVVIKLDFAKAYDNVNWEFLFHLLSCHGFEPNWVRMLRACITTAKASVMVNGEPCGFFNINKGLRQGDPLSPLLFVIVSNVFNRMMKRAMESGWVKGLSSREGGSIISHVQYADDTFVLSKARIDAVRGVKFVCRCFELVLGLQVNFQKSSITGIHVDNNFMARLAHILSCEVKQFPLLHLGLPLHVARMGKCEWAPLVSRFERRLEGWKSSFLSLGGRLTLIQAVLTNLPIYYLSIFKIPKGVLARLECIRRRFLWSGVKEMRRKIPLVKWEVVCTSKKQGGTGVLNLEAMNSALLMKWLWRWISNPELLWCKVVRECYGCGALARGRFPRVTRKMSWLWKGILAEVETFSQGIFWRLGSGEDIRFWQDHWIGDKPLKVRFPSIFHIARLKQGAVCLFWQDRGEDGSWSVKFTRALNEVEGEVFLELMEVLQPHGVESGRRDEAVWRTSRATSFTVKKGYEWLRRDQPILDITADKRREVWGSKAPPKVKIFMWIM</sequence>
<dbReference type="CDD" id="cd01650">
    <property type="entry name" value="RT_nLTR_like"/>
    <property type="match status" value="1"/>
</dbReference>
<accession>A0AAV9DBZ0</accession>
<comment type="caution">
    <text evidence="3">The sequence shown here is derived from an EMBL/GenBank/DDBJ whole genome shotgun (WGS) entry which is preliminary data.</text>
</comment>